<evidence type="ECO:0000313" key="5">
    <source>
        <dbReference type="Proteomes" id="UP001157069"/>
    </source>
</evidence>
<evidence type="ECO:0000259" key="3">
    <source>
        <dbReference type="Pfam" id="PF10708"/>
    </source>
</evidence>
<comment type="caution">
    <text evidence="4">The sequence shown here is derived from an EMBL/GenBank/DDBJ whole genome shotgun (WGS) entry which is preliminary data.</text>
</comment>
<dbReference type="Proteomes" id="UP001157069">
    <property type="component" value="Unassembled WGS sequence"/>
</dbReference>
<name>A0ABQ6JPX2_9MICO</name>
<accession>A0ABQ6JPX2</accession>
<gene>
    <name evidence="4" type="ORF">GCM10025869_08270</name>
</gene>
<organism evidence="4 5">
    <name type="scientific">Homoserinibacter gongjuensis</name>
    <dbReference type="NCBI Taxonomy" id="1162968"/>
    <lineage>
        <taxon>Bacteria</taxon>
        <taxon>Bacillati</taxon>
        <taxon>Actinomycetota</taxon>
        <taxon>Actinomycetes</taxon>
        <taxon>Micrococcales</taxon>
        <taxon>Microbacteriaceae</taxon>
        <taxon>Homoserinibacter</taxon>
    </lineage>
</organism>
<evidence type="ECO:0000313" key="4">
    <source>
        <dbReference type="EMBL" id="GMA90298.1"/>
    </source>
</evidence>
<protein>
    <recommendedName>
        <fullName evidence="3">DUF2510 domain-containing protein</fullName>
    </recommendedName>
</protein>
<sequence length="226" mass="24990">MRSPGSPLASSHDRPDSIRGRERGPGWYPDGTGGQRWWNGSGWSEHTAPAAAGPAQSVQRPALPAGARIDNAWVWIVSVGYLLSIIPMFFFDMNGYIATIFDAQLSRSPAGLSDALVGYAVFGIVSWLLGLIVWGLAVFGAYRDYKHLEAIGVERPFHWAFAFIPYPIVYLIGRHVVLRKVSRTAGWPLWAHIGSYALVFLAMGIWMIVAMRAMFEMIAQYPGTFS</sequence>
<evidence type="ECO:0000256" key="2">
    <source>
        <dbReference type="SAM" id="Phobius"/>
    </source>
</evidence>
<feature type="transmembrane region" description="Helical" evidence="2">
    <location>
        <begin position="189"/>
        <end position="209"/>
    </location>
</feature>
<reference evidence="5" key="1">
    <citation type="journal article" date="2019" name="Int. J. Syst. Evol. Microbiol.">
        <title>The Global Catalogue of Microorganisms (GCM) 10K type strain sequencing project: providing services to taxonomists for standard genome sequencing and annotation.</title>
        <authorList>
            <consortium name="The Broad Institute Genomics Platform"/>
            <consortium name="The Broad Institute Genome Sequencing Center for Infectious Disease"/>
            <person name="Wu L."/>
            <person name="Ma J."/>
        </authorList>
    </citation>
    <scope>NUCLEOTIDE SEQUENCE [LARGE SCALE GENOMIC DNA]</scope>
    <source>
        <strain evidence="5">NBRC 108755</strain>
    </source>
</reference>
<keyword evidence="2" id="KW-0812">Transmembrane</keyword>
<keyword evidence="2" id="KW-0472">Membrane</keyword>
<feature type="compositionally biased region" description="Basic and acidic residues" evidence="1">
    <location>
        <begin position="11"/>
        <end position="24"/>
    </location>
</feature>
<keyword evidence="2" id="KW-1133">Transmembrane helix</keyword>
<feature type="region of interest" description="Disordered" evidence="1">
    <location>
        <begin position="1"/>
        <end position="32"/>
    </location>
</feature>
<evidence type="ECO:0000256" key="1">
    <source>
        <dbReference type="SAM" id="MobiDB-lite"/>
    </source>
</evidence>
<feature type="transmembrane region" description="Helical" evidence="2">
    <location>
        <begin position="72"/>
        <end position="91"/>
    </location>
</feature>
<proteinExistence type="predicted"/>
<dbReference type="InterPro" id="IPR018929">
    <property type="entry name" value="DUF2510"/>
</dbReference>
<feature type="transmembrane region" description="Helical" evidence="2">
    <location>
        <begin position="157"/>
        <end position="177"/>
    </location>
</feature>
<dbReference type="RefSeq" id="WP_284297960.1">
    <property type="nucleotide sequence ID" value="NZ_BSVA01000001.1"/>
</dbReference>
<dbReference type="EMBL" id="BSVA01000001">
    <property type="protein sequence ID" value="GMA90298.1"/>
    <property type="molecule type" value="Genomic_DNA"/>
</dbReference>
<feature type="domain" description="DUF2510" evidence="3">
    <location>
        <begin position="25"/>
        <end position="55"/>
    </location>
</feature>
<feature type="transmembrane region" description="Helical" evidence="2">
    <location>
        <begin position="112"/>
        <end position="137"/>
    </location>
</feature>
<keyword evidence="5" id="KW-1185">Reference proteome</keyword>
<dbReference type="Pfam" id="PF10708">
    <property type="entry name" value="DUF2510"/>
    <property type="match status" value="1"/>
</dbReference>